<accession>A0A5S6QS85</accession>
<feature type="region of interest" description="Disordered" evidence="1">
    <location>
        <begin position="1"/>
        <end position="25"/>
    </location>
</feature>
<evidence type="ECO:0000313" key="2">
    <source>
        <dbReference type="Proteomes" id="UP000046395"/>
    </source>
</evidence>
<protein>
    <submittedName>
        <fullName evidence="3">Uncharacterized protein</fullName>
    </submittedName>
</protein>
<name>A0A5S6QS85_TRIMR</name>
<proteinExistence type="predicted"/>
<dbReference type="AlphaFoldDB" id="A0A5S6QS85"/>
<sequence length="134" mass="14765">MRLASKKRRNIEAQQPAGSLSDDQSAIVDGRCPTRWVVALANLGRPTTTRLTAILLLLLPTLRPAHDAFCKLFDRQQRFKEGGQPFLLAKPPCRRAPFSEGINGLLNGRQTRSCFVPPTDSAQSGNPVSRKSLQ</sequence>
<evidence type="ECO:0000256" key="1">
    <source>
        <dbReference type="SAM" id="MobiDB-lite"/>
    </source>
</evidence>
<keyword evidence="2" id="KW-1185">Reference proteome</keyword>
<organism evidence="2 3">
    <name type="scientific">Trichuris muris</name>
    <name type="common">Mouse whipworm</name>
    <dbReference type="NCBI Taxonomy" id="70415"/>
    <lineage>
        <taxon>Eukaryota</taxon>
        <taxon>Metazoa</taxon>
        <taxon>Ecdysozoa</taxon>
        <taxon>Nematoda</taxon>
        <taxon>Enoplea</taxon>
        <taxon>Dorylaimia</taxon>
        <taxon>Trichinellida</taxon>
        <taxon>Trichuridae</taxon>
        <taxon>Trichuris</taxon>
    </lineage>
</organism>
<reference evidence="3" key="1">
    <citation type="submission" date="2019-12" db="UniProtKB">
        <authorList>
            <consortium name="WormBaseParasite"/>
        </authorList>
    </citation>
    <scope>IDENTIFICATION</scope>
</reference>
<feature type="compositionally biased region" description="Polar residues" evidence="1">
    <location>
        <begin position="12"/>
        <end position="24"/>
    </location>
</feature>
<dbReference type="WBParaSite" id="TMUE_2000010009.1">
    <property type="protein sequence ID" value="TMUE_2000010009.1"/>
    <property type="gene ID" value="WBGene00300803"/>
</dbReference>
<dbReference type="Proteomes" id="UP000046395">
    <property type="component" value="Unassembled WGS sequence"/>
</dbReference>
<evidence type="ECO:0000313" key="3">
    <source>
        <dbReference type="WBParaSite" id="TMUE_2000010009.1"/>
    </source>
</evidence>